<comment type="caution">
    <text evidence="7">The sequence shown here is derived from an EMBL/GenBank/DDBJ whole genome shotgun (WGS) entry which is preliminary data.</text>
</comment>
<comment type="function">
    <text evidence="4">Required for a late step of 50S ribosomal subunit assembly. Has GTPase activity.</text>
</comment>
<organism evidence="7 8">
    <name type="scientific">Apilactobacillus ozensis DSM 23829 = JCM 17196</name>
    <dbReference type="NCBI Taxonomy" id="1423781"/>
    <lineage>
        <taxon>Bacteria</taxon>
        <taxon>Bacillati</taxon>
        <taxon>Bacillota</taxon>
        <taxon>Bacilli</taxon>
        <taxon>Lactobacillales</taxon>
        <taxon>Lactobacillaceae</taxon>
        <taxon>Apilactobacillus</taxon>
    </lineage>
</organism>
<dbReference type="PANTHER" id="PTHR45782:SF4">
    <property type="entry name" value="MITOCHONDRIAL RIBOSOME-ASSOCIATED GTPASE 1"/>
    <property type="match status" value="1"/>
</dbReference>
<keyword evidence="3 4" id="KW-0342">GTP-binding</keyword>
<keyword evidence="2 4" id="KW-0547">Nucleotide-binding</keyword>
<accession>A0A0R2AYD6</accession>
<dbReference type="GO" id="GO:0005525">
    <property type="term" value="F:GTP binding"/>
    <property type="evidence" value="ECO:0007669"/>
    <property type="project" value="UniProtKB-KW"/>
</dbReference>
<dbReference type="FunFam" id="3.40.50.300:FF:000590">
    <property type="entry name" value="Ribosome biogenesis GTPase A"/>
    <property type="match status" value="1"/>
</dbReference>
<dbReference type="InterPro" id="IPR006073">
    <property type="entry name" value="GTP-bd"/>
</dbReference>
<dbReference type="PROSITE" id="PS51721">
    <property type="entry name" value="G_CP"/>
    <property type="match status" value="1"/>
</dbReference>
<dbReference type="Proteomes" id="UP000052012">
    <property type="component" value="Unassembled WGS sequence"/>
</dbReference>
<sequence length="292" mass="32950">MIGVIIMSSRIQWFPGHMAKAIRQFEENIHLVDIVLELVDARCPYSSINPEVKRISNEKPHLMILTKADLANKKQTEEWIKFFKEQGNYAISVDSKQNTTGSYLTKIVKHVLSDKIEANKAKGMKNDSIRAICVGVPNVGKSTLLNQVVKKRAAQVGNRPGVTKGQQWLRSSKDLELLDTPGILWPKFQSEKIANKLALSGAIKDSIYHSDDVALFALSIFRNIDKEGLINRYKLSEQDVELSDVDLLLTITKKIGMQDDYERASNRIILDFRRGKLGRITLDALSDVDDNE</sequence>
<dbReference type="InterPro" id="IPR023179">
    <property type="entry name" value="GTP-bd_ortho_bundle_sf"/>
</dbReference>
<dbReference type="PANTHER" id="PTHR45782">
    <property type="entry name" value="MITOCHONDRIAL RIBOSOME-ASSOCIATED GTPASE 1"/>
    <property type="match status" value="1"/>
</dbReference>
<protein>
    <recommendedName>
        <fullName evidence="1 4">Ribosome biogenesis GTPase A</fullName>
    </recommendedName>
</protein>
<feature type="binding site" evidence="5">
    <location>
        <position position="182"/>
    </location>
    <ligand>
        <name>GTP</name>
        <dbReference type="ChEBI" id="CHEBI:37565"/>
    </ligand>
</feature>
<evidence type="ECO:0000256" key="1">
    <source>
        <dbReference type="ARBA" id="ARBA00014898"/>
    </source>
</evidence>
<feature type="binding site" evidence="5">
    <location>
        <begin position="138"/>
        <end position="143"/>
    </location>
    <ligand>
        <name>GTP</name>
        <dbReference type="ChEBI" id="CHEBI:37565"/>
    </ligand>
</feature>
<dbReference type="GO" id="GO:0005737">
    <property type="term" value="C:cytoplasm"/>
    <property type="evidence" value="ECO:0007669"/>
    <property type="project" value="UniProtKB-SubCell"/>
</dbReference>
<name>A0A0R2AYD6_9LACO</name>
<evidence type="ECO:0000256" key="2">
    <source>
        <dbReference type="ARBA" id="ARBA00022741"/>
    </source>
</evidence>
<dbReference type="SUPFAM" id="SSF52540">
    <property type="entry name" value="P-loop containing nucleoside triphosphate hydrolases"/>
    <property type="match status" value="1"/>
</dbReference>
<dbReference type="InterPro" id="IPR019991">
    <property type="entry name" value="GTP-bd_ribosome_bgen"/>
</dbReference>
<dbReference type="Pfam" id="PF01926">
    <property type="entry name" value="MMR_HSR1"/>
    <property type="match status" value="1"/>
</dbReference>
<dbReference type="Gene3D" id="3.40.50.300">
    <property type="entry name" value="P-loop containing nucleotide triphosphate hydrolases"/>
    <property type="match status" value="1"/>
</dbReference>
<feature type="domain" description="CP-type G" evidence="6">
    <location>
        <begin position="18"/>
        <end position="186"/>
    </location>
</feature>
<dbReference type="InterPro" id="IPR030378">
    <property type="entry name" value="G_CP_dom"/>
</dbReference>
<dbReference type="CDD" id="cd01856">
    <property type="entry name" value="YlqF"/>
    <property type="match status" value="1"/>
</dbReference>
<reference evidence="7 8" key="1">
    <citation type="journal article" date="2015" name="Genome Announc.">
        <title>Expanding the biotechnology potential of lactobacilli through comparative genomics of 213 strains and associated genera.</title>
        <authorList>
            <person name="Sun Z."/>
            <person name="Harris H.M."/>
            <person name="McCann A."/>
            <person name="Guo C."/>
            <person name="Argimon S."/>
            <person name="Zhang W."/>
            <person name="Yang X."/>
            <person name="Jeffery I.B."/>
            <person name="Cooney J.C."/>
            <person name="Kagawa T.F."/>
            <person name="Liu W."/>
            <person name="Song Y."/>
            <person name="Salvetti E."/>
            <person name="Wrobel A."/>
            <person name="Rasinkangas P."/>
            <person name="Parkhill J."/>
            <person name="Rea M.C."/>
            <person name="O'Sullivan O."/>
            <person name="Ritari J."/>
            <person name="Douillard F.P."/>
            <person name="Paul Ross R."/>
            <person name="Yang R."/>
            <person name="Briner A.E."/>
            <person name="Felis G.E."/>
            <person name="de Vos W.M."/>
            <person name="Barrangou R."/>
            <person name="Klaenhammer T.R."/>
            <person name="Caufield P.W."/>
            <person name="Cui Y."/>
            <person name="Zhang H."/>
            <person name="O'Toole P.W."/>
        </authorList>
    </citation>
    <scope>NUCLEOTIDE SEQUENCE [LARGE SCALE GENOMIC DNA]</scope>
    <source>
        <strain evidence="7 8">DSM 23829</strain>
    </source>
</reference>
<gene>
    <name evidence="7" type="ORF">FD06_GL000604</name>
</gene>
<keyword evidence="8" id="KW-1185">Reference proteome</keyword>
<dbReference type="Gene3D" id="1.10.1580.10">
    <property type="match status" value="1"/>
</dbReference>
<proteinExistence type="inferred from homology"/>
<comment type="subcellular location">
    <subcellularLocation>
        <location evidence="4">Cytoplasm</location>
    </subcellularLocation>
</comment>
<dbReference type="GO" id="GO:0006412">
    <property type="term" value="P:translation"/>
    <property type="evidence" value="ECO:0007669"/>
    <property type="project" value="TreeGrafter"/>
</dbReference>
<dbReference type="GO" id="GO:0003924">
    <property type="term" value="F:GTPase activity"/>
    <property type="evidence" value="ECO:0007669"/>
    <property type="project" value="TreeGrafter"/>
</dbReference>
<evidence type="ECO:0000256" key="5">
    <source>
        <dbReference type="PIRSR" id="PIRSR006230-1"/>
    </source>
</evidence>
<dbReference type="AlphaFoldDB" id="A0A0R2AYD6"/>
<dbReference type="InterPro" id="IPR027417">
    <property type="entry name" value="P-loop_NTPase"/>
</dbReference>
<dbReference type="STRING" id="1423781.FD06_GL000604"/>
<evidence type="ECO:0000256" key="3">
    <source>
        <dbReference type="ARBA" id="ARBA00023134"/>
    </source>
</evidence>
<dbReference type="InterPro" id="IPR016478">
    <property type="entry name" value="GTPase_MTG1"/>
</dbReference>
<dbReference type="EMBL" id="AYYQ01000035">
    <property type="protein sequence ID" value="KRM67884.1"/>
    <property type="molecule type" value="Genomic_DNA"/>
</dbReference>
<dbReference type="PIRSF" id="PIRSF006230">
    <property type="entry name" value="MG442"/>
    <property type="match status" value="1"/>
</dbReference>
<keyword evidence="4" id="KW-0963">Cytoplasm</keyword>
<evidence type="ECO:0000313" key="7">
    <source>
        <dbReference type="EMBL" id="KRM67884.1"/>
    </source>
</evidence>
<comment type="similarity">
    <text evidence="4">Belongs to the TRAFAC class YlqF/YawG GTPase family. MTG1 subfamily.</text>
</comment>
<evidence type="ECO:0000313" key="8">
    <source>
        <dbReference type="Proteomes" id="UP000052012"/>
    </source>
</evidence>
<dbReference type="PATRIC" id="fig|1423781.4.peg.617"/>
<evidence type="ECO:0000259" key="6">
    <source>
        <dbReference type="PROSITE" id="PS51721"/>
    </source>
</evidence>
<evidence type="ECO:0000256" key="4">
    <source>
        <dbReference type="PIRNR" id="PIRNR006230"/>
    </source>
</evidence>
<dbReference type="NCBIfam" id="TIGR03596">
    <property type="entry name" value="GTPase_YlqF"/>
    <property type="match status" value="1"/>
</dbReference>